<dbReference type="SUPFAM" id="SSF81653">
    <property type="entry name" value="Calcium ATPase, transduction domain A"/>
    <property type="match status" value="1"/>
</dbReference>
<dbReference type="Gene3D" id="3.40.50.1000">
    <property type="entry name" value="HAD superfamily/HAD-like"/>
    <property type="match status" value="1"/>
</dbReference>
<dbReference type="GO" id="GO:0005524">
    <property type="term" value="F:ATP binding"/>
    <property type="evidence" value="ECO:0007669"/>
    <property type="project" value="UniProtKB-KW"/>
</dbReference>
<dbReference type="Proteomes" id="UP000016860">
    <property type="component" value="Unassembled WGS sequence"/>
</dbReference>
<comment type="subcellular location">
    <subcellularLocation>
        <location evidence="1">Membrane</location>
        <topology evidence="1">Multi-pass membrane protein</topology>
    </subcellularLocation>
</comment>
<proteinExistence type="inferred from homology"/>
<dbReference type="SUPFAM" id="SSF56784">
    <property type="entry name" value="HAD-like"/>
    <property type="match status" value="1"/>
</dbReference>
<feature type="transmembrane region" description="Helical" evidence="9">
    <location>
        <begin position="702"/>
        <end position="729"/>
    </location>
</feature>
<dbReference type="PANTHER" id="PTHR42861">
    <property type="entry name" value="CALCIUM-TRANSPORTING ATPASE"/>
    <property type="match status" value="1"/>
</dbReference>
<dbReference type="InterPro" id="IPR008250">
    <property type="entry name" value="ATPase_P-typ_transduc_dom_A_sf"/>
</dbReference>
<name>U4R4B3_9FIRM</name>
<dbReference type="AlphaFoldDB" id="U4R4B3"/>
<dbReference type="OrthoDB" id="9760364at2"/>
<sequence length="837" mass="92950">MSKFFGFRGDYSGLTDNQAKESQIKYGMNEISPEKKKNLFIRILSVFKEPMFLLLFCTAIIYFFLGEAQDGVIMICFVTFMTGISFIQEWRTDKTLEALKELASPRIRVVRDSRITSIESREITINDLMILEEGEKIPADARIIEMFDFGVDESSLTGESEIVWKKTYDDGNENNNNSEDFWRKDVCYAGTTVIQGSAIAKVFSIGKDTQYGKIGTDIIGVPERPTPLEKQTRNLVKICALIGLCFFILVSVITLIHTGSIVDSILSGITLAMAMIPEEFPVVLTVFLAMGAWRLAKKNSLVRKMPSVETLGSVTVLCVDKTGTLTKNKMSVKEAYPGNGFDDYELAYWAALACETEPYDPMEKALLKYIVESHGANKEDIFKNPLLYEYSFNSDTKMMGHVWSINNSATLAAKGSPESILPLCCLTEEDMNNVAKQQKMLASKGYRVIAVARSIDMKEYPDTLKACELDFVGLIGLQDPPRDKVRESMDVCKSAGLRIIMITGDNGITAQSIAREIGINHSNNVITGPELEIMTDEVLLEKVKNTNIFARVMPRHKMRIVKALRDNGEIVAMTGDGVNDAPALKYADIGIAMGKRGTGVAKEASDMILLDDNFSTIVESVGDGRRIYDNIRKAIGYILVIHIPIALIALLAPLLHMPLVLLPVNVVLLELIIDPTCSIVFERLPAEKDIMHRKPRSNNEPLITGSLILKSIFQGLMIFAAAFGSYAYFFKSGAGESEARTFAMLVLGLSNLLLVYINQSDNEFAFRNMVNFKDKVVITVNSTIIAVLIIITYVPAVNGIVQTAPLNAENFLLAIAISVLATMWWEIVKLIKRSKIK</sequence>
<dbReference type="RefSeq" id="WP_020814771.1">
    <property type="nucleotide sequence ID" value="NZ_ATAY01000020.1"/>
</dbReference>
<evidence type="ECO:0000256" key="1">
    <source>
        <dbReference type="ARBA" id="ARBA00004141"/>
    </source>
</evidence>
<feature type="transmembrane region" description="Helical" evidence="9">
    <location>
        <begin position="778"/>
        <end position="796"/>
    </location>
</feature>
<dbReference type="Gene3D" id="1.20.1110.10">
    <property type="entry name" value="Calcium-transporting ATPase, transmembrane domain"/>
    <property type="match status" value="1"/>
</dbReference>
<dbReference type="Pfam" id="PF00689">
    <property type="entry name" value="Cation_ATPase_C"/>
    <property type="match status" value="1"/>
</dbReference>
<reference evidence="11 12" key="1">
    <citation type="journal article" date="2013" name="Genome Announc.">
        <title>Draft Genome Sequence of the Cellulolytic Bacterium Clostridium papyrosolvens C7 (ATCC 700395).</title>
        <authorList>
            <person name="Zepeda V."/>
            <person name="Dassa B."/>
            <person name="Borovok I."/>
            <person name="Lamed R."/>
            <person name="Bayer E.A."/>
            <person name="Cate J.H."/>
        </authorList>
    </citation>
    <scope>NUCLEOTIDE SEQUENCE [LARGE SCALE GENOMIC DNA]</scope>
    <source>
        <strain evidence="11 12">C7</strain>
    </source>
</reference>
<dbReference type="GO" id="GO:0016887">
    <property type="term" value="F:ATP hydrolysis activity"/>
    <property type="evidence" value="ECO:0007669"/>
    <property type="project" value="InterPro"/>
</dbReference>
<dbReference type="PATRIC" id="fig|1330534.3.peg.1187"/>
<keyword evidence="3 9" id="KW-0812">Transmembrane</keyword>
<evidence type="ECO:0000256" key="3">
    <source>
        <dbReference type="ARBA" id="ARBA00022692"/>
    </source>
</evidence>
<dbReference type="EMBL" id="ATAY01000020">
    <property type="protein sequence ID" value="EPR13411.1"/>
    <property type="molecule type" value="Genomic_DNA"/>
</dbReference>
<dbReference type="InterPro" id="IPR001757">
    <property type="entry name" value="P_typ_ATPase"/>
</dbReference>
<dbReference type="Gene3D" id="3.40.1110.10">
    <property type="entry name" value="Calcium-transporting ATPase, cytoplasmic domain N"/>
    <property type="match status" value="1"/>
</dbReference>
<keyword evidence="5" id="KW-0067">ATP-binding</keyword>
<comment type="caution">
    <text evidence="11">The sequence shown here is derived from an EMBL/GenBank/DDBJ whole genome shotgun (WGS) entry which is preliminary data.</text>
</comment>
<dbReference type="NCBIfam" id="TIGR01494">
    <property type="entry name" value="ATPase_P-type"/>
    <property type="match status" value="2"/>
</dbReference>
<dbReference type="Gene3D" id="2.70.150.10">
    <property type="entry name" value="Calcium-transporting ATPase, cytoplasmic transduction domain A"/>
    <property type="match status" value="1"/>
</dbReference>
<dbReference type="InterPro" id="IPR006068">
    <property type="entry name" value="ATPase_P-typ_cation-transptr_C"/>
</dbReference>
<dbReference type="InterPro" id="IPR023299">
    <property type="entry name" value="ATPase_P-typ_cyto_dom_N"/>
</dbReference>
<dbReference type="SUPFAM" id="SSF81665">
    <property type="entry name" value="Calcium ATPase, transmembrane domain M"/>
    <property type="match status" value="1"/>
</dbReference>
<dbReference type="SFLD" id="SFLDS00003">
    <property type="entry name" value="Haloacid_Dehalogenase"/>
    <property type="match status" value="1"/>
</dbReference>
<dbReference type="GO" id="GO:0016020">
    <property type="term" value="C:membrane"/>
    <property type="evidence" value="ECO:0007669"/>
    <property type="project" value="UniProtKB-SubCell"/>
</dbReference>
<dbReference type="InterPro" id="IPR059000">
    <property type="entry name" value="ATPase_P-type_domA"/>
</dbReference>
<evidence type="ECO:0000259" key="10">
    <source>
        <dbReference type="SMART" id="SM00831"/>
    </source>
</evidence>
<feature type="transmembrane region" description="Helical" evidence="9">
    <location>
        <begin position="741"/>
        <end position="757"/>
    </location>
</feature>
<keyword evidence="6" id="KW-1278">Translocase</keyword>
<dbReference type="PRINTS" id="PR00120">
    <property type="entry name" value="HATPASE"/>
</dbReference>
<evidence type="ECO:0000256" key="5">
    <source>
        <dbReference type="ARBA" id="ARBA00022840"/>
    </source>
</evidence>
<feature type="domain" description="Cation-transporting P-type ATPase N-terminal" evidence="10">
    <location>
        <begin position="3"/>
        <end position="67"/>
    </location>
</feature>
<organism evidence="11 12">
    <name type="scientific">Ruminiclostridium papyrosolvens C7</name>
    <dbReference type="NCBI Taxonomy" id="1330534"/>
    <lineage>
        <taxon>Bacteria</taxon>
        <taxon>Bacillati</taxon>
        <taxon>Bacillota</taxon>
        <taxon>Clostridia</taxon>
        <taxon>Eubacteriales</taxon>
        <taxon>Oscillospiraceae</taxon>
        <taxon>Ruminiclostridium</taxon>
    </lineage>
</organism>
<dbReference type="SUPFAM" id="SSF81660">
    <property type="entry name" value="Metal cation-transporting ATPase, ATP-binding domain N"/>
    <property type="match status" value="1"/>
</dbReference>
<dbReference type="InterPro" id="IPR044492">
    <property type="entry name" value="P_typ_ATPase_HD_dom"/>
</dbReference>
<dbReference type="PROSITE" id="PS00154">
    <property type="entry name" value="ATPASE_E1_E2"/>
    <property type="match status" value="1"/>
</dbReference>
<evidence type="ECO:0000256" key="9">
    <source>
        <dbReference type="SAM" id="Phobius"/>
    </source>
</evidence>
<evidence type="ECO:0000256" key="2">
    <source>
        <dbReference type="ARBA" id="ARBA00005675"/>
    </source>
</evidence>
<dbReference type="SFLD" id="SFLDF00027">
    <property type="entry name" value="p-type_atpase"/>
    <property type="match status" value="1"/>
</dbReference>
<feature type="transmembrane region" description="Helical" evidence="9">
    <location>
        <begin position="811"/>
        <end position="831"/>
    </location>
</feature>
<evidence type="ECO:0000313" key="12">
    <source>
        <dbReference type="Proteomes" id="UP000016860"/>
    </source>
</evidence>
<evidence type="ECO:0000256" key="6">
    <source>
        <dbReference type="ARBA" id="ARBA00022967"/>
    </source>
</evidence>
<dbReference type="Pfam" id="PF00690">
    <property type="entry name" value="Cation_ATPase_N"/>
    <property type="match status" value="1"/>
</dbReference>
<dbReference type="STRING" id="1330534.L323_05950"/>
<dbReference type="Pfam" id="PF00702">
    <property type="entry name" value="Hydrolase"/>
    <property type="match status" value="1"/>
</dbReference>
<keyword evidence="7 9" id="KW-1133">Transmembrane helix</keyword>
<evidence type="ECO:0000256" key="7">
    <source>
        <dbReference type="ARBA" id="ARBA00022989"/>
    </source>
</evidence>
<feature type="transmembrane region" description="Helical" evidence="9">
    <location>
        <begin position="280"/>
        <end position="296"/>
    </location>
</feature>
<evidence type="ECO:0000256" key="8">
    <source>
        <dbReference type="ARBA" id="ARBA00023136"/>
    </source>
</evidence>
<evidence type="ECO:0000256" key="4">
    <source>
        <dbReference type="ARBA" id="ARBA00022741"/>
    </source>
</evidence>
<feature type="transmembrane region" description="Helical" evidence="9">
    <location>
        <begin position="660"/>
        <end position="681"/>
    </location>
</feature>
<dbReference type="InterPro" id="IPR023298">
    <property type="entry name" value="ATPase_P-typ_TM_dom_sf"/>
</dbReference>
<dbReference type="SMART" id="SM00831">
    <property type="entry name" value="Cation_ATPase_N"/>
    <property type="match status" value="1"/>
</dbReference>
<protein>
    <submittedName>
        <fullName evidence="11">HAD family hydrolase</fullName>
    </submittedName>
</protein>
<keyword evidence="8 9" id="KW-0472">Membrane</keyword>
<feature type="transmembrane region" description="Helical" evidence="9">
    <location>
        <begin position="634"/>
        <end position="654"/>
    </location>
</feature>
<keyword evidence="4" id="KW-0547">Nucleotide-binding</keyword>
<dbReference type="InterPro" id="IPR023214">
    <property type="entry name" value="HAD_sf"/>
</dbReference>
<dbReference type="InterPro" id="IPR036412">
    <property type="entry name" value="HAD-like_sf"/>
</dbReference>
<accession>U4R4B3</accession>
<feature type="transmembrane region" description="Helical" evidence="9">
    <location>
        <begin position="238"/>
        <end position="260"/>
    </location>
</feature>
<comment type="similarity">
    <text evidence="2">Belongs to the cation transport ATPase (P-type) (TC 3.A.3) family. Type IIA subfamily.</text>
</comment>
<evidence type="ECO:0000313" key="11">
    <source>
        <dbReference type="EMBL" id="EPR13411.1"/>
    </source>
</evidence>
<feature type="transmembrane region" description="Helical" evidence="9">
    <location>
        <begin position="39"/>
        <end position="65"/>
    </location>
</feature>
<feature type="transmembrane region" description="Helical" evidence="9">
    <location>
        <begin position="71"/>
        <end position="90"/>
    </location>
</feature>
<gene>
    <name evidence="11" type="ORF">L323_05950</name>
</gene>
<dbReference type="FunFam" id="3.40.50.1000:FF:000028">
    <property type="entry name" value="Calcium-transporting P-type ATPase, putative"/>
    <property type="match status" value="1"/>
</dbReference>
<dbReference type="InterPro" id="IPR004014">
    <property type="entry name" value="ATPase_P-typ_cation-transptr_N"/>
</dbReference>
<dbReference type="InterPro" id="IPR018303">
    <property type="entry name" value="ATPase_P-typ_P_site"/>
</dbReference>
<dbReference type="Pfam" id="PF00122">
    <property type="entry name" value="E1-E2_ATPase"/>
    <property type="match status" value="1"/>
</dbReference>
<keyword evidence="11" id="KW-0378">Hydrolase</keyword>
<dbReference type="SFLD" id="SFLDG00002">
    <property type="entry name" value="C1.7:_P-type_atpase_like"/>
    <property type="match status" value="1"/>
</dbReference>
<dbReference type="PRINTS" id="PR00119">
    <property type="entry name" value="CATATPASE"/>
</dbReference>